<comment type="pathway">
    <text evidence="2">Lipid metabolism.</text>
</comment>
<dbReference type="GO" id="GO:0051701">
    <property type="term" value="P:biological process involved in interaction with host"/>
    <property type="evidence" value="ECO:0007669"/>
    <property type="project" value="TreeGrafter"/>
</dbReference>
<gene>
    <name evidence="14" type="primary">wax-dgaT_2</name>
    <name evidence="14" type="ORF">NCTC1542_02384</name>
</gene>
<proteinExistence type="inferred from homology"/>
<dbReference type="InterPro" id="IPR014292">
    <property type="entry name" value="Acyl_transf_WS/DGAT"/>
</dbReference>
<dbReference type="EC" id="2.3.1.20" evidence="4 11"/>
<comment type="catalytic activity">
    <reaction evidence="10 11">
        <text>an acyl-CoA + a 1,2-diacyl-sn-glycerol = a triacyl-sn-glycerol + CoA</text>
        <dbReference type="Rhea" id="RHEA:10868"/>
        <dbReference type="ChEBI" id="CHEBI:17815"/>
        <dbReference type="ChEBI" id="CHEBI:57287"/>
        <dbReference type="ChEBI" id="CHEBI:58342"/>
        <dbReference type="ChEBI" id="CHEBI:64615"/>
        <dbReference type="EC" id="2.3.1.20"/>
    </reaction>
</comment>
<organism evidence="14 15">
    <name type="scientific">Mycolicibacterium fortuitum</name>
    <name type="common">Mycobacterium fortuitum</name>
    <dbReference type="NCBI Taxonomy" id="1766"/>
    <lineage>
        <taxon>Bacteria</taxon>
        <taxon>Bacillati</taxon>
        <taxon>Actinomycetota</taxon>
        <taxon>Actinomycetes</taxon>
        <taxon>Mycobacteriales</taxon>
        <taxon>Mycobacteriaceae</taxon>
        <taxon>Mycolicibacterium</taxon>
    </lineage>
</organism>
<feature type="domain" description="O-acyltransferase WSD1 C-terminal" evidence="13">
    <location>
        <begin position="358"/>
        <end position="506"/>
    </location>
</feature>
<protein>
    <recommendedName>
        <fullName evidence="4 11">Diacylglycerol O-acyltransferase</fullName>
        <ecNumber evidence="4 11">2.3.1.20</ecNumber>
    </recommendedName>
</protein>
<evidence type="ECO:0000313" key="14">
    <source>
        <dbReference type="EMBL" id="STZ87617.1"/>
    </source>
</evidence>
<evidence type="ECO:0000256" key="8">
    <source>
        <dbReference type="ARBA" id="ARBA00023098"/>
    </source>
</evidence>
<evidence type="ECO:0000256" key="4">
    <source>
        <dbReference type="ARBA" id="ARBA00013244"/>
    </source>
</evidence>
<evidence type="ECO:0000256" key="11">
    <source>
        <dbReference type="RuleBase" id="RU361241"/>
    </source>
</evidence>
<dbReference type="GO" id="GO:0071731">
    <property type="term" value="P:response to nitric oxide"/>
    <property type="evidence" value="ECO:0007669"/>
    <property type="project" value="TreeGrafter"/>
</dbReference>
<dbReference type="Proteomes" id="UP000255389">
    <property type="component" value="Unassembled WGS sequence"/>
</dbReference>
<evidence type="ECO:0000256" key="1">
    <source>
        <dbReference type="ARBA" id="ARBA00004771"/>
    </source>
</evidence>
<keyword evidence="7 11" id="KW-0319">Glycerol metabolism</keyword>
<keyword evidence="6 11" id="KW-0808">Transferase</keyword>
<dbReference type="GO" id="GO:0005886">
    <property type="term" value="C:plasma membrane"/>
    <property type="evidence" value="ECO:0007669"/>
    <property type="project" value="TreeGrafter"/>
</dbReference>
<sequence length="511" mass="54721">MVGTILEAALRSPGSSDKRQSATRGNEGKSDVRVDFLTVSARSPNISGMQRLSGLDASFLYLETAAQPMHVCSVLELDTSTMPGGYTFDRLRDELSLRIKAMPHFREKLADSRFNLDHPVWVEDKDFDVNRHLHRIGLPAPGGRAELAEICGHIASLPLDRTRPLWEMWVIENVAGTDAQAGGRLALMTKIHHAGVDGVTGANLMSQLCTTEADAPPPDPVEGVGSASGAEIAISGALRFAARPLKLANVLPTTATTVVDTVRRAINGQAMAAPFNAPKTAFNSNITGHRSVAFAQLDLEDIKTVKNHFGVKVNDVVMALVSGVLRTFLSGRGELPDSSLVAMVPVSVHDRSNRPGRNQVSGMFSKLETTIDNPADRLMAIAESNSVAKQHSSAIGATLLQDWTQFAAPAVFGAAMRVYAASRLSGAKPVHNLVISNVPGPQEPLYLLGCEVKAMYPLGPIFHGSGLNITVMSLTGMLDVGIMSCPELLPDLWDMADDFHVALDELLAATR</sequence>
<evidence type="ECO:0000313" key="15">
    <source>
        <dbReference type="Proteomes" id="UP000255389"/>
    </source>
</evidence>
<evidence type="ECO:0000256" key="10">
    <source>
        <dbReference type="ARBA" id="ARBA00048109"/>
    </source>
</evidence>
<comment type="similarity">
    <text evidence="3 11">Belongs to the long-chain O-acyltransferase family.</text>
</comment>
<keyword evidence="5 11" id="KW-0444">Lipid biosynthesis</keyword>
<reference evidence="14 15" key="1">
    <citation type="submission" date="2018-06" db="EMBL/GenBank/DDBJ databases">
        <authorList>
            <consortium name="Pathogen Informatics"/>
            <person name="Doyle S."/>
        </authorList>
    </citation>
    <scope>NUCLEOTIDE SEQUENCE [LARGE SCALE GENOMIC DNA]</scope>
    <source>
        <strain evidence="14 15">NCTC1542</strain>
    </source>
</reference>
<dbReference type="GO" id="GO:0004144">
    <property type="term" value="F:diacylglycerol O-acyltransferase activity"/>
    <property type="evidence" value="ECO:0007669"/>
    <property type="project" value="UniProtKB-EC"/>
</dbReference>
<evidence type="ECO:0000256" key="3">
    <source>
        <dbReference type="ARBA" id="ARBA00009587"/>
    </source>
</evidence>
<dbReference type="Pfam" id="PF03007">
    <property type="entry name" value="WS_DGAT_cat"/>
    <property type="match status" value="1"/>
</dbReference>
<evidence type="ECO:0000259" key="13">
    <source>
        <dbReference type="Pfam" id="PF06974"/>
    </source>
</evidence>
<dbReference type="AlphaFoldDB" id="A0A378UTS5"/>
<dbReference type="NCBIfam" id="TIGR02946">
    <property type="entry name" value="acyl_WS_DGAT"/>
    <property type="match status" value="1"/>
</dbReference>
<comment type="pathway">
    <text evidence="1 11">Glycerolipid metabolism; triacylglycerol biosynthesis.</text>
</comment>
<evidence type="ECO:0000256" key="6">
    <source>
        <dbReference type="ARBA" id="ARBA00022679"/>
    </source>
</evidence>
<evidence type="ECO:0000256" key="5">
    <source>
        <dbReference type="ARBA" id="ARBA00022516"/>
    </source>
</evidence>
<dbReference type="InterPro" id="IPR004255">
    <property type="entry name" value="O-acyltransferase_WSD1_N"/>
</dbReference>
<dbReference type="EMBL" id="UGQY01000002">
    <property type="protein sequence ID" value="STZ87617.1"/>
    <property type="molecule type" value="Genomic_DNA"/>
</dbReference>
<keyword evidence="9 11" id="KW-0012">Acyltransferase</keyword>
<dbReference type="SUPFAM" id="SSF52777">
    <property type="entry name" value="CoA-dependent acyltransferases"/>
    <property type="match status" value="1"/>
</dbReference>
<name>A0A378UTS5_MYCFO</name>
<feature type="domain" description="O-acyltransferase WSD1-like N-terminal" evidence="12">
    <location>
        <begin position="52"/>
        <end position="317"/>
    </location>
</feature>
<dbReference type="InterPro" id="IPR045034">
    <property type="entry name" value="O-acyltransferase_WSD1-like"/>
</dbReference>
<dbReference type="GO" id="GO:0001666">
    <property type="term" value="P:response to hypoxia"/>
    <property type="evidence" value="ECO:0007669"/>
    <property type="project" value="TreeGrafter"/>
</dbReference>
<dbReference type="GO" id="GO:0006071">
    <property type="term" value="P:glycerol metabolic process"/>
    <property type="evidence" value="ECO:0007669"/>
    <property type="project" value="UniProtKB-KW"/>
</dbReference>
<dbReference type="PANTHER" id="PTHR31650">
    <property type="entry name" value="O-ACYLTRANSFERASE (WSD1-LIKE) FAMILY PROTEIN"/>
    <property type="match status" value="1"/>
</dbReference>
<evidence type="ECO:0000259" key="12">
    <source>
        <dbReference type="Pfam" id="PF03007"/>
    </source>
</evidence>
<dbReference type="InterPro" id="IPR009721">
    <property type="entry name" value="O-acyltransferase_WSD1_C"/>
</dbReference>
<dbReference type="Pfam" id="PF06974">
    <property type="entry name" value="WS_DGAT_C"/>
    <property type="match status" value="1"/>
</dbReference>
<evidence type="ECO:0000256" key="9">
    <source>
        <dbReference type="ARBA" id="ARBA00023315"/>
    </source>
</evidence>
<dbReference type="UniPathway" id="UPA00282"/>
<evidence type="ECO:0000256" key="7">
    <source>
        <dbReference type="ARBA" id="ARBA00022798"/>
    </source>
</evidence>
<dbReference type="GO" id="GO:0019432">
    <property type="term" value="P:triglyceride biosynthetic process"/>
    <property type="evidence" value="ECO:0007669"/>
    <property type="project" value="UniProtKB-UniPathway"/>
</dbReference>
<evidence type="ECO:0000256" key="2">
    <source>
        <dbReference type="ARBA" id="ARBA00005189"/>
    </source>
</evidence>
<accession>A0A378UTS5</accession>
<dbReference type="PANTHER" id="PTHR31650:SF1">
    <property type="entry name" value="WAX ESTER SYNTHASE_DIACYLGLYCEROL ACYLTRANSFERASE 4-RELATED"/>
    <property type="match status" value="1"/>
</dbReference>
<keyword evidence="8 11" id="KW-0443">Lipid metabolism</keyword>